<gene>
    <name evidence="1" type="ORF">chiPu_0033186</name>
</gene>
<evidence type="ECO:0000313" key="1">
    <source>
        <dbReference type="EMBL" id="GCC48825.1"/>
    </source>
</evidence>
<evidence type="ECO:0000313" key="2">
    <source>
        <dbReference type="Proteomes" id="UP000287033"/>
    </source>
</evidence>
<organism evidence="1 2">
    <name type="scientific">Chiloscyllium punctatum</name>
    <name type="common">Brownbanded bambooshark</name>
    <name type="synonym">Hemiscyllium punctatum</name>
    <dbReference type="NCBI Taxonomy" id="137246"/>
    <lineage>
        <taxon>Eukaryota</taxon>
        <taxon>Metazoa</taxon>
        <taxon>Chordata</taxon>
        <taxon>Craniata</taxon>
        <taxon>Vertebrata</taxon>
        <taxon>Chondrichthyes</taxon>
        <taxon>Elasmobranchii</taxon>
        <taxon>Galeomorphii</taxon>
        <taxon>Galeoidea</taxon>
        <taxon>Orectolobiformes</taxon>
        <taxon>Hemiscylliidae</taxon>
        <taxon>Chiloscyllium</taxon>
    </lineage>
</organism>
<dbReference type="EMBL" id="BEZZ01256637">
    <property type="protein sequence ID" value="GCC48825.1"/>
    <property type="molecule type" value="Genomic_DNA"/>
</dbReference>
<name>A0A401U1Q4_CHIPU</name>
<feature type="non-terminal residue" evidence="1">
    <location>
        <position position="100"/>
    </location>
</feature>
<reference evidence="1 2" key="1">
    <citation type="journal article" date="2018" name="Nat. Ecol. Evol.">
        <title>Shark genomes provide insights into elasmobranch evolution and the origin of vertebrates.</title>
        <authorList>
            <person name="Hara Y"/>
            <person name="Yamaguchi K"/>
            <person name="Onimaru K"/>
            <person name="Kadota M"/>
            <person name="Koyanagi M"/>
            <person name="Keeley SD"/>
            <person name="Tatsumi K"/>
            <person name="Tanaka K"/>
            <person name="Motone F"/>
            <person name="Kageyama Y"/>
            <person name="Nozu R"/>
            <person name="Adachi N"/>
            <person name="Nishimura O"/>
            <person name="Nakagawa R"/>
            <person name="Tanegashima C"/>
            <person name="Kiyatake I"/>
            <person name="Matsumoto R"/>
            <person name="Murakumo K"/>
            <person name="Nishida K"/>
            <person name="Terakita A"/>
            <person name="Kuratani S"/>
            <person name="Sato K"/>
            <person name="Hyodo S Kuraku.S."/>
        </authorList>
    </citation>
    <scope>NUCLEOTIDE SEQUENCE [LARGE SCALE GENOMIC DNA]</scope>
</reference>
<comment type="caution">
    <text evidence="1">The sequence shown here is derived from an EMBL/GenBank/DDBJ whole genome shotgun (WGS) entry which is preliminary data.</text>
</comment>
<accession>A0A401U1Q4</accession>
<protein>
    <submittedName>
        <fullName evidence="1">Uncharacterized protein</fullName>
    </submittedName>
</protein>
<dbReference type="AlphaFoldDB" id="A0A401U1Q4"/>
<sequence>MTTRWDRLNGPSRHPWNRGFAFPFETPLSARTCVVAVTMLPRVEGVKCFELSGDLVAIRLADEQIESRIGRLEIAGWFAGANTMWREWLASVPERRHERE</sequence>
<proteinExistence type="predicted"/>
<keyword evidence="2" id="KW-1185">Reference proteome</keyword>
<dbReference type="Proteomes" id="UP000287033">
    <property type="component" value="Unassembled WGS sequence"/>
</dbReference>